<evidence type="ECO:0000256" key="1">
    <source>
        <dbReference type="SAM" id="SignalP"/>
    </source>
</evidence>
<accession>A0AAV5FBC2</accession>
<reference evidence="3" key="2">
    <citation type="submission" date="2021-12" db="EMBL/GenBank/DDBJ databases">
        <title>Resequencing data analysis of finger millet.</title>
        <authorList>
            <person name="Hatakeyama M."/>
            <person name="Aluri S."/>
            <person name="Balachadran M.T."/>
            <person name="Sivarajan S.R."/>
            <person name="Poveda L."/>
            <person name="Shimizu-Inatsugi R."/>
            <person name="Schlapbach R."/>
            <person name="Sreeman S.M."/>
            <person name="Shimizu K.K."/>
        </authorList>
    </citation>
    <scope>NUCLEOTIDE SEQUENCE</scope>
</reference>
<organism evidence="3 4">
    <name type="scientific">Eleusine coracana subsp. coracana</name>
    <dbReference type="NCBI Taxonomy" id="191504"/>
    <lineage>
        <taxon>Eukaryota</taxon>
        <taxon>Viridiplantae</taxon>
        <taxon>Streptophyta</taxon>
        <taxon>Embryophyta</taxon>
        <taxon>Tracheophyta</taxon>
        <taxon>Spermatophyta</taxon>
        <taxon>Magnoliopsida</taxon>
        <taxon>Liliopsida</taxon>
        <taxon>Poales</taxon>
        <taxon>Poaceae</taxon>
        <taxon>PACMAD clade</taxon>
        <taxon>Chloridoideae</taxon>
        <taxon>Cynodonteae</taxon>
        <taxon>Eleusininae</taxon>
        <taxon>Eleusine</taxon>
    </lineage>
</organism>
<dbReference type="Pfam" id="PF01425">
    <property type="entry name" value="Amidase"/>
    <property type="match status" value="1"/>
</dbReference>
<comment type="caution">
    <text evidence="3">The sequence shown here is derived from an EMBL/GenBank/DDBJ whole genome shotgun (WGS) entry which is preliminary data.</text>
</comment>
<dbReference type="EMBL" id="BQKI01000084">
    <property type="protein sequence ID" value="GJN32297.1"/>
    <property type="molecule type" value="Genomic_DNA"/>
</dbReference>
<dbReference type="AlphaFoldDB" id="A0AAV5FBC2"/>
<dbReference type="PANTHER" id="PTHR42678:SF26">
    <property type="entry name" value="OS04G0183500 PROTEIN"/>
    <property type="match status" value="1"/>
</dbReference>
<feature type="signal peptide" evidence="1">
    <location>
        <begin position="1"/>
        <end position="25"/>
    </location>
</feature>
<dbReference type="SUPFAM" id="SSF75304">
    <property type="entry name" value="Amidase signature (AS) enzymes"/>
    <property type="match status" value="1"/>
</dbReference>
<dbReference type="PANTHER" id="PTHR42678">
    <property type="entry name" value="AMIDASE"/>
    <property type="match status" value="1"/>
</dbReference>
<protein>
    <recommendedName>
        <fullName evidence="2">Amidase domain-containing protein</fullName>
    </recommendedName>
</protein>
<name>A0AAV5FBC2_ELECO</name>
<dbReference type="Gene3D" id="3.90.1300.10">
    <property type="entry name" value="Amidase signature (AS) domain"/>
    <property type="match status" value="1"/>
</dbReference>
<keyword evidence="4" id="KW-1185">Reference proteome</keyword>
<sequence>MAELRFRVLAALMALAAVAGTSVAGFEFHEATVDAIQLGFRNGSLTSTALVRFYLDQIARLNPLLHAVIEVNPDALAQAARADAERSSGRHRGGGGLHGVPVLVKDNMATRDRLNTTAGSLALLGSVVKRDAGVVSRLRRAGAVILGKANPSEWSNFRPVQDGWSARGGQTLNPYVLSHTPCGSSSGSGVAAAANMAAVTLGSETDGSILCPSAVNSVVGIKPTVGLTSRSGVIPITPLQDTVGPMCRTVSDAVHVLDAIVGYDTFDAEATRAASKYIPRGGYKQFLKIDGLRGKRIGVPNVFFQGTDDQDLKVYEKHLRTVRQHGAIVITDLDIAVDWADLNAQEMIAMNAEFKISINAYMSDLLYSPVRSLAQVIAFNNAHPIQERIKDFGQPDLIAAEKTNGIGKMEREAIRKLNELSTNGLEKLMKEHKLDAIVAPDSQASSVLAIGGYPGIIVPAGYDKQGVPFGICFGGLKGYEPRLIEMAYGFEQATKVRRQPAFKH</sequence>
<gene>
    <name evidence="3" type="primary">gb20794</name>
    <name evidence="3" type="ORF">PR202_gb20794</name>
</gene>
<dbReference type="Proteomes" id="UP001054889">
    <property type="component" value="Unassembled WGS sequence"/>
</dbReference>
<evidence type="ECO:0000259" key="2">
    <source>
        <dbReference type="Pfam" id="PF01425"/>
    </source>
</evidence>
<evidence type="ECO:0000313" key="4">
    <source>
        <dbReference type="Proteomes" id="UP001054889"/>
    </source>
</evidence>
<proteinExistence type="predicted"/>
<feature type="domain" description="Amidase" evidence="2">
    <location>
        <begin position="50"/>
        <end position="441"/>
    </location>
</feature>
<feature type="chain" id="PRO_5043596199" description="Amidase domain-containing protein" evidence="1">
    <location>
        <begin position="26"/>
        <end position="504"/>
    </location>
</feature>
<dbReference type="InterPro" id="IPR023631">
    <property type="entry name" value="Amidase_dom"/>
</dbReference>
<dbReference type="InterPro" id="IPR036928">
    <property type="entry name" value="AS_sf"/>
</dbReference>
<evidence type="ECO:0000313" key="3">
    <source>
        <dbReference type="EMBL" id="GJN32297.1"/>
    </source>
</evidence>
<keyword evidence="1" id="KW-0732">Signal</keyword>
<reference evidence="3" key="1">
    <citation type="journal article" date="2018" name="DNA Res.">
        <title>Multiple hybrid de novo genome assembly of finger millet, an orphan allotetraploid crop.</title>
        <authorList>
            <person name="Hatakeyama M."/>
            <person name="Aluri S."/>
            <person name="Balachadran M.T."/>
            <person name="Sivarajan S.R."/>
            <person name="Patrignani A."/>
            <person name="Gruter S."/>
            <person name="Poveda L."/>
            <person name="Shimizu-Inatsugi R."/>
            <person name="Baeten J."/>
            <person name="Francoijs K.J."/>
            <person name="Nataraja K.N."/>
            <person name="Reddy Y.A.N."/>
            <person name="Phadnis S."/>
            <person name="Ravikumar R.L."/>
            <person name="Schlapbach R."/>
            <person name="Sreeman S.M."/>
            <person name="Shimizu K.K."/>
        </authorList>
    </citation>
    <scope>NUCLEOTIDE SEQUENCE</scope>
</reference>